<dbReference type="Proteomes" id="UP001498476">
    <property type="component" value="Unassembled WGS sequence"/>
</dbReference>
<proteinExistence type="predicted"/>
<protein>
    <submittedName>
        <fullName evidence="1">Uncharacterized protein</fullName>
    </submittedName>
</protein>
<dbReference type="EMBL" id="JAZAVJ010000170">
    <property type="protein sequence ID" value="KAK7408883.1"/>
    <property type="molecule type" value="Genomic_DNA"/>
</dbReference>
<reference evidence="1 2" key="1">
    <citation type="journal article" date="2025" name="Microbiol. Resour. Announc.">
        <title>Draft genome sequences for Neonectria magnoliae and Neonectria punicea, canker pathogens of Liriodendron tulipifera and Acer saccharum in West Virginia.</title>
        <authorList>
            <person name="Petronek H.M."/>
            <person name="Kasson M.T."/>
            <person name="Metheny A.M."/>
            <person name="Stauder C.M."/>
            <person name="Lovett B."/>
            <person name="Lynch S.C."/>
            <person name="Garnas J.R."/>
            <person name="Kasson L.R."/>
            <person name="Stajich J.E."/>
        </authorList>
    </citation>
    <scope>NUCLEOTIDE SEQUENCE [LARGE SCALE GENOMIC DNA]</scope>
    <source>
        <strain evidence="1 2">NRRL 64653</strain>
    </source>
</reference>
<evidence type="ECO:0000313" key="1">
    <source>
        <dbReference type="EMBL" id="KAK7408883.1"/>
    </source>
</evidence>
<organism evidence="1 2">
    <name type="scientific">Neonectria punicea</name>
    <dbReference type="NCBI Taxonomy" id="979145"/>
    <lineage>
        <taxon>Eukaryota</taxon>
        <taxon>Fungi</taxon>
        <taxon>Dikarya</taxon>
        <taxon>Ascomycota</taxon>
        <taxon>Pezizomycotina</taxon>
        <taxon>Sordariomycetes</taxon>
        <taxon>Hypocreomycetidae</taxon>
        <taxon>Hypocreales</taxon>
        <taxon>Nectriaceae</taxon>
        <taxon>Neonectria</taxon>
    </lineage>
</organism>
<keyword evidence="2" id="KW-1185">Reference proteome</keyword>
<comment type="caution">
    <text evidence="1">The sequence shown here is derived from an EMBL/GenBank/DDBJ whole genome shotgun (WGS) entry which is preliminary data.</text>
</comment>
<accession>A0ABR1GTR8</accession>
<sequence>MNDVADYRHRIATELLGTTKQAFDLYFKHYDRLVVPDADVYAVQLEKPQPGDLTPISHADVLEAVGVIRADPGKTLDQTTDELHEKLKVKHSRPRVKYAVQVAVRIMFMFDPAMNERHGPDYSIGTYIPVSWQPHQSLHQFVLQCFPKSAKSSERVQDAIAEGRLIKAWKLKARSGITFKGTDNLAQHLLLDSRNRVLYIFHHTSFLKAQLRRFQSTSSGTDEDPLLSLQR</sequence>
<name>A0ABR1GTR8_9HYPO</name>
<gene>
    <name evidence="1" type="ORF">QQX98_008944</name>
</gene>
<evidence type="ECO:0000313" key="2">
    <source>
        <dbReference type="Proteomes" id="UP001498476"/>
    </source>
</evidence>